<gene>
    <name evidence="1" type="ORF">A6048_05750</name>
</gene>
<accession>A0AAD0JT32</accession>
<dbReference type="KEGG" id="dpc:A6048_05750"/>
<dbReference type="Gene3D" id="3.30.70.100">
    <property type="match status" value="1"/>
</dbReference>
<organism evidence="1 2">
    <name type="scientific">Dietzia psychralcaliphila</name>
    <dbReference type="NCBI Taxonomy" id="139021"/>
    <lineage>
        <taxon>Bacteria</taxon>
        <taxon>Bacillati</taxon>
        <taxon>Actinomycetota</taxon>
        <taxon>Actinomycetes</taxon>
        <taxon>Mycobacteriales</taxon>
        <taxon>Dietziaceae</taxon>
        <taxon>Dietzia</taxon>
    </lineage>
</organism>
<dbReference type="AlphaFoldDB" id="A0AAD0JT32"/>
<proteinExistence type="predicted"/>
<name>A0AAD0JT32_9ACTN</name>
<keyword evidence="2" id="KW-1185">Reference proteome</keyword>
<evidence type="ECO:0000313" key="2">
    <source>
        <dbReference type="Proteomes" id="UP000244903"/>
    </source>
</evidence>
<dbReference type="InterPro" id="IPR011008">
    <property type="entry name" value="Dimeric_a/b-barrel"/>
</dbReference>
<dbReference type="RefSeq" id="WP_107748196.1">
    <property type="nucleotide sequence ID" value="NZ_CP015453.1"/>
</dbReference>
<dbReference type="SUPFAM" id="SSF54909">
    <property type="entry name" value="Dimeric alpha+beta barrel"/>
    <property type="match status" value="1"/>
</dbReference>
<reference evidence="1 2" key="1">
    <citation type="submission" date="2016-04" db="EMBL/GenBank/DDBJ databases">
        <title>Complete genome sequence of the haloalkaliphilic hydrocarbon-degrading bacterium Dietzia psychralcaliphila ILA-1T, isolated from a drain of a fish product-processing plant.</title>
        <authorList>
            <person name="Zhao J."/>
            <person name="Hu B."/>
            <person name="Geng S."/>
            <person name="Nie Y."/>
            <person name="Tang Y."/>
        </authorList>
    </citation>
    <scope>NUCLEOTIDE SEQUENCE [LARGE SCALE GENOMIC DNA]</scope>
    <source>
        <strain evidence="1 2">ILA-1</strain>
    </source>
</reference>
<protein>
    <recommendedName>
        <fullName evidence="3">EthD domain-containing protein</fullName>
    </recommendedName>
</protein>
<dbReference type="Proteomes" id="UP000244903">
    <property type="component" value="Chromosome"/>
</dbReference>
<evidence type="ECO:0008006" key="3">
    <source>
        <dbReference type="Google" id="ProtNLM"/>
    </source>
</evidence>
<dbReference type="EMBL" id="CP015453">
    <property type="protein sequence ID" value="AWH95063.1"/>
    <property type="molecule type" value="Genomic_DNA"/>
</dbReference>
<evidence type="ECO:0000313" key="1">
    <source>
        <dbReference type="EMBL" id="AWH95063.1"/>
    </source>
</evidence>
<sequence>MDMIFAVVWSDDPERAVPDGAALRSEIARAVDGPLADLEVTEYVVNVRDDAVAGAMIDVQVTPLPVLAAVRARVPAASGTACADLLDAVRGLGPVSAWSVTESEPLPAPGPGEDGRCPGMTNLAFLRRPGRMDRDEWLRIWLEEHTPVAIETQSTTGYTQHVVVRALTEGAPEIAGIVEEVFPIEATRDLGVFFDSRGSDERMSANIQAMTASTARFLDDGAVDAIPTGRYVMRIPGPRV</sequence>